<reference evidence="6 7" key="1">
    <citation type="journal article" date="2016" name="Nat. Commun.">
        <title>Thousands of microbial genomes shed light on interconnected biogeochemical processes in an aquifer system.</title>
        <authorList>
            <person name="Anantharaman K."/>
            <person name="Brown C.T."/>
            <person name="Hug L.A."/>
            <person name="Sharon I."/>
            <person name="Castelle C.J."/>
            <person name="Probst A.J."/>
            <person name="Thomas B.C."/>
            <person name="Singh A."/>
            <person name="Wilkins M.J."/>
            <person name="Karaoz U."/>
            <person name="Brodie E.L."/>
            <person name="Williams K.H."/>
            <person name="Hubbard S.S."/>
            <person name="Banfield J.F."/>
        </authorList>
    </citation>
    <scope>NUCLEOTIDE SEQUENCE [LARGE SCALE GENOMIC DNA]</scope>
</reference>
<evidence type="ECO:0000259" key="5">
    <source>
        <dbReference type="PROSITE" id="PS50886"/>
    </source>
</evidence>
<dbReference type="GO" id="GO:0000049">
    <property type="term" value="F:tRNA binding"/>
    <property type="evidence" value="ECO:0007669"/>
    <property type="project" value="UniProtKB-UniRule"/>
</dbReference>
<protein>
    <recommendedName>
        <fullName evidence="5">tRNA-binding domain-containing protein</fullName>
    </recommendedName>
</protein>
<dbReference type="PROSITE" id="PS50886">
    <property type="entry name" value="TRBD"/>
    <property type="match status" value="1"/>
</dbReference>
<feature type="region of interest" description="Disordered" evidence="4">
    <location>
        <begin position="81"/>
        <end position="118"/>
    </location>
</feature>
<dbReference type="Pfam" id="PF01588">
    <property type="entry name" value="tRNA_bind"/>
    <property type="match status" value="1"/>
</dbReference>
<dbReference type="InterPro" id="IPR012340">
    <property type="entry name" value="NA-bd_OB-fold"/>
</dbReference>
<dbReference type="InterPro" id="IPR004495">
    <property type="entry name" value="Met-tRNA-synth_bsu_C"/>
</dbReference>
<proteinExistence type="predicted"/>
<name>A0A1F8EB59_9BACT</name>
<comment type="caution">
    <text evidence="6">The sequence shown here is derived from an EMBL/GenBank/DDBJ whole genome shotgun (WGS) entry which is preliminary data.</text>
</comment>
<dbReference type="Gene3D" id="2.40.50.140">
    <property type="entry name" value="Nucleic acid-binding proteins"/>
    <property type="match status" value="1"/>
</dbReference>
<dbReference type="GO" id="GO:0006431">
    <property type="term" value="P:methionyl-tRNA aminoacylation"/>
    <property type="evidence" value="ECO:0007669"/>
    <property type="project" value="InterPro"/>
</dbReference>
<dbReference type="PANTHER" id="PTHR11586">
    <property type="entry name" value="TRNA-AMINOACYLATION COFACTOR ARC1 FAMILY MEMBER"/>
    <property type="match status" value="1"/>
</dbReference>
<feature type="domain" description="TRNA-binding" evidence="5">
    <location>
        <begin position="6"/>
        <end position="144"/>
    </location>
</feature>
<evidence type="ECO:0000256" key="2">
    <source>
        <dbReference type="ARBA" id="ARBA00022884"/>
    </source>
</evidence>
<evidence type="ECO:0000256" key="4">
    <source>
        <dbReference type="SAM" id="MobiDB-lite"/>
    </source>
</evidence>
<dbReference type="SUPFAM" id="SSF50249">
    <property type="entry name" value="Nucleic acid-binding proteins"/>
    <property type="match status" value="1"/>
</dbReference>
<feature type="compositionally biased region" description="Basic and acidic residues" evidence="4">
    <location>
        <begin position="84"/>
        <end position="100"/>
    </location>
</feature>
<dbReference type="InterPro" id="IPR051270">
    <property type="entry name" value="Tyrosine-tRNA_ligase_regulator"/>
</dbReference>
<organism evidence="6 7">
    <name type="scientific">Candidatus Yanofskybacteria bacterium RIFCSPHIGHO2_01_FULL_41_21</name>
    <dbReference type="NCBI Taxonomy" id="1802660"/>
    <lineage>
        <taxon>Bacteria</taxon>
        <taxon>Candidatus Yanofskyibacteriota</taxon>
    </lineage>
</organism>
<dbReference type="EMBL" id="MGJA01000003">
    <property type="protein sequence ID" value="OGM98151.1"/>
    <property type="molecule type" value="Genomic_DNA"/>
</dbReference>
<evidence type="ECO:0000313" key="7">
    <source>
        <dbReference type="Proteomes" id="UP000178520"/>
    </source>
</evidence>
<dbReference type="CDD" id="cd02800">
    <property type="entry name" value="tRNA_bind_EcMetRS_like"/>
    <property type="match status" value="1"/>
</dbReference>
<dbReference type="PANTHER" id="PTHR11586:SF37">
    <property type="entry name" value="TRNA-BINDING DOMAIN-CONTAINING PROTEIN"/>
    <property type="match status" value="1"/>
</dbReference>
<gene>
    <name evidence="6" type="ORF">A2735_00385</name>
</gene>
<dbReference type="GO" id="GO:0004825">
    <property type="term" value="F:methionine-tRNA ligase activity"/>
    <property type="evidence" value="ECO:0007669"/>
    <property type="project" value="InterPro"/>
</dbReference>
<dbReference type="GO" id="GO:0005524">
    <property type="term" value="F:ATP binding"/>
    <property type="evidence" value="ECO:0007669"/>
    <property type="project" value="InterPro"/>
</dbReference>
<dbReference type="Proteomes" id="UP000178520">
    <property type="component" value="Unassembled WGS sequence"/>
</dbReference>
<evidence type="ECO:0000256" key="3">
    <source>
        <dbReference type="PROSITE-ProRule" id="PRU00209"/>
    </source>
</evidence>
<evidence type="ECO:0000256" key="1">
    <source>
        <dbReference type="ARBA" id="ARBA00022555"/>
    </source>
</evidence>
<keyword evidence="1 3" id="KW-0820">tRNA-binding</keyword>
<dbReference type="STRING" id="1802660.A2735_00385"/>
<sequence length="144" mass="15260">MITIDDFKKIELKVGRVLNAEPIEGSEKLLKLQVDLGEPNLPAGRQVLAGIAKHYQPSELVGRQIVIIANLEPRIFNINIKNDGPVRSKTPEASADHASDAGRTSNGMESNGMVLAASGPATAGGELVSILMPDKELPPGSSVR</sequence>
<evidence type="ECO:0000313" key="6">
    <source>
        <dbReference type="EMBL" id="OGM98151.1"/>
    </source>
</evidence>
<dbReference type="AlphaFoldDB" id="A0A1F8EB59"/>
<keyword evidence="2 3" id="KW-0694">RNA-binding</keyword>
<accession>A0A1F8EB59</accession>
<dbReference type="InterPro" id="IPR002547">
    <property type="entry name" value="tRNA-bd_dom"/>
</dbReference>